<organism evidence="2 3">
    <name type="scientific">Allokutzneria oryzae</name>
    <dbReference type="NCBI Taxonomy" id="1378989"/>
    <lineage>
        <taxon>Bacteria</taxon>
        <taxon>Bacillati</taxon>
        <taxon>Actinomycetota</taxon>
        <taxon>Actinomycetes</taxon>
        <taxon>Pseudonocardiales</taxon>
        <taxon>Pseudonocardiaceae</taxon>
        <taxon>Allokutzneria</taxon>
    </lineage>
</organism>
<name>A0ABV5ZW45_9PSEU</name>
<dbReference type="Proteomes" id="UP001589693">
    <property type="component" value="Unassembled WGS sequence"/>
</dbReference>
<gene>
    <name evidence="2" type="ORF">ACFFQA_14405</name>
</gene>
<feature type="compositionally biased region" description="Basic residues" evidence="1">
    <location>
        <begin position="291"/>
        <end position="301"/>
    </location>
</feature>
<comment type="caution">
    <text evidence="2">The sequence shown here is derived from an EMBL/GenBank/DDBJ whole genome shotgun (WGS) entry which is preliminary data.</text>
</comment>
<evidence type="ECO:0000313" key="3">
    <source>
        <dbReference type="Proteomes" id="UP001589693"/>
    </source>
</evidence>
<evidence type="ECO:0000313" key="2">
    <source>
        <dbReference type="EMBL" id="MFB9905127.1"/>
    </source>
</evidence>
<feature type="compositionally biased region" description="Low complexity" evidence="1">
    <location>
        <begin position="302"/>
        <end position="314"/>
    </location>
</feature>
<accession>A0ABV5ZW45</accession>
<sequence length="911" mass="98177">MLDRLGFEVEVRGPKVLSTTSREVNAILTVSARPLPRTAEVIVFDRSERAEFAAVKAHVLSAVDAVEDGVEFTVVAGSEVLPSGARLVVASQATRAAAKAAVGGLGPEGGPEGGPEFADWLGRAAVLLAEHEGPHPHAMLITAGPRQDFAAAAAPYADRFVCNYIGPDTATVSAADDVHLALSLPKAARLRFLRQVSPRPVDITGQRGPLGFPTGSWGAETREYHLCVEVPPLPSGVAVQVARVDVVRPGEPVALATGQVVVSTEIPPLPPMPRGPVTPQPYSRPGTSDRLRRRRRKHKKAPAGSSPPSDSGKGARPRVPPPSVVNTGFAEASDASHALSPEQTLRPGWGYWFWLDVGLPVASSIEATPMPLPRSLPEGARLTVVLYEFSGGFELDPDSATGVLELAVDGSAHVVRQASIVEHRTRLFFPVRTPPSAGPVRLRCNIYWQQVLLQSRVVSAMTTPTPELRPRALESTVDFRIADPRDVLSMPSGYEHSASLLLNDDGKGTHALRVLARDGTDVLRAEATITGQQLTSAIRMARGALSRVAWGSEEPWSEKFAYRYERHPSIDQVTEDLITLAVNGYRLHHLLVRALGRSVRESAYDMADRVGAALASPGFVQIALKEGAQHVVPAAMIYDFPLDSNAPNLSLCQDFLTSAELGLVPRGPCLRRQCHQARTWDPTVVCPGGFWGFRHALGLPVTLGSAPAVPAVLPHDGGVRLAGGVYQDFESTAAHRDALRNLLPWKDYLLGEDRESTLRGLVGDPQVVYFYCHGGVSGEVPYLQVGRRGGPSITPDNLYERRLRWARTRPLVFLNGCRTTDLEPERAIDFVSFFVEDAFACGVIGTEITVFERMANQFAEELLRAFLVHGEPIGAAVTRARVALLAGGNPLGLAYIPFVTPTITMSPPRVP</sequence>
<feature type="region of interest" description="Disordered" evidence="1">
    <location>
        <begin position="264"/>
        <end position="328"/>
    </location>
</feature>
<protein>
    <recommendedName>
        <fullName evidence="4">CHAT domain-containing protein</fullName>
    </recommendedName>
</protein>
<dbReference type="Gene3D" id="2.60.40.3670">
    <property type="match status" value="1"/>
</dbReference>
<dbReference type="RefSeq" id="WP_377852410.1">
    <property type="nucleotide sequence ID" value="NZ_JBHLZU010000011.1"/>
</dbReference>
<evidence type="ECO:0008006" key="4">
    <source>
        <dbReference type="Google" id="ProtNLM"/>
    </source>
</evidence>
<feature type="compositionally biased region" description="Pro residues" evidence="1">
    <location>
        <begin position="267"/>
        <end position="279"/>
    </location>
</feature>
<keyword evidence="3" id="KW-1185">Reference proteome</keyword>
<dbReference type="EMBL" id="JBHLZU010000011">
    <property type="protein sequence ID" value="MFB9905127.1"/>
    <property type="molecule type" value="Genomic_DNA"/>
</dbReference>
<proteinExistence type="predicted"/>
<reference evidence="2 3" key="1">
    <citation type="submission" date="2024-09" db="EMBL/GenBank/DDBJ databases">
        <authorList>
            <person name="Sun Q."/>
            <person name="Mori K."/>
        </authorList>
    </citation>
    <scope>NUCLEOTIDE SEQUENCE [LARGE SCALE GENOMIC DNA]</scope>
    <source>
        <strain evidence="2 3">TBRC 7907</strain>
    </source>
</reference>
<evidence type="ECO:0000256" key="1">
    <source>
        <dbReference type="SAM" id="MobiDB-lite"/>
    </source>
</evidence>